<feature type="non-terminal residue" evidence="1">
    <location>
        <position position="105"/>
    </location>
</feature>
<dbReference type="EMBL" id="JAHRHJ020000010">
    <property type="protein sequence ID" value="KAH9298665.1"/>
    <property type="molecule type" value="Genomic_DNA"/>
</dbReference>
<reference evidence="1 2" key="1">
    <citation type="journal article" date="2021" name="Nat. Plants">
        <title>The Taxus genome provides insights into paclitaxel biosynthesis.</title>
        <authorList>
            <person name="Xiong X."/>
            <person name="Gou J."/>
            <person name="Liao Q."/>
            <person name="Li Y."/>
            <person name="Zhou Q."/>
            <person name="Bi G."/>
            <person name="Li C."/>
            <person name="Du R."/>
            <person name="Wang X."/>
            <person name="Sun T."/>
            <person name="Guo L."/>
            <person name="Liang H."/>
            <person name="Lu P."/>
            <person name="Wu Y."/>
            <person name="Zhang Z."/>
            <person name="Ro D.K."/>
            <person name="Shang Y."/>
            <person name="Huang S."/>
            <person name="Yan J."/>
        </authorList>
    </citation>
    <scope>NUCLEOTIDE SEQUENCE [LARGE SCALE GENOMIC DNA]</scope>
    <source>
        <strain evidence="1">Ta-2019</strain>
    </source>
</reference>
<feature type="non-terminal residue" evidence="1">
    <location>
        <position position="1"/>
    </location>
</feature>
<keyword evidence="2" id="KW-1185">Reference proteome</keyword>
<name>A0AA38CER6_TAXCH</name>
<protein>
    <submittedName>
        <fullName evidence="1">Uncharacterized protein</fullName>
    </submittedName>
</protein>
<evidence type="ECO:0000313" key="1">
    <source>
        <dbReference type="EMBL" id="KAH9298665.1"/>
    </source>
</evidence>
<evidence type="ECO:0000313" key="2">
    <source>
        <dbReference type="Proteomes" id="UP000824469"/>
    </source>
</evidence>
<dbReference type="Proteomes" id="UP000824469">
    <property type="component" value="Unassembled WGS sequence"/>
</dbReference>
<sequence length="105" mass="11920">NSTLIRGYDSTTYTCLGTISLLFVVGPKTVLIEFYVIDSSFQFNLLLGRLCINAMYVIPSSLHQCVKFLHDGYEHTITIDPEPFKYCRIDPVTAMPIPPSQRIPY</sequence>
<organism evidence="1 2">
    <name type="scientific">Taxus chinensis</name>
    <name type="common">Chinese yew</name>
    <name type="synonym">Taxus wallichiana var. chinensis</name>
    <dbReference type="NCBI Taxonomy" id="29808"/>
    <lineage>
        <taxon>Eukaryota</taxon>
        <taxon>Viridiplantae</taxon>
        <taxon>Streptophyta</taxon>
        <taxon>Embryophyta</taxon>
        <taxon>Tracheophyta</taxon>
        <taxon>Spermatophyta</taxon>
        <taxon>Pinopsida</taxon>
        <taxon>Pinidae</taxon>
        <taxon>Conifers II</taxon>
        <taxon>Cupressales</taxon>
        <taxon>Taxaceae</taxon>
        <taxon>Taxus</taxon>
    </lineage>
</organism>
<proteinExistence type="predicted"/>
<dbReference type="AlphaFoldDB" id="A0AA38CER6"/>
<dbReference type="PANTHER" id="PTHR33240:SF15">
    <property type="entry name" value="GAG-PRO-LIKE PROTEIN"/>
    <property type="match status" value="1"/>
</dbReference>
<accession>A0AA38CER6</accession>
<comment type="caution">
    <text evidence="1">The sequence shown here is derived from an EMBL/GenBank/DDBJ whole genome shotgun (WGS) entry which is preliminary data.</text>
</comment>
<gene>
    <name evidence="1" type="ORF">KI387_030347</name>
</gene>
<dbReference type="PANTHER" id="PTHR33240">
    <property type="entry name" value="OS08G0508500 PROTEIN"/>
    <property type="match status" value="1"/>
</dbReference>